<organism evidence="1 2">
    <name type="scientific">Lichtheimia corymbifera JMRC:FSU:9682</name>
    <dbReference type="NCBI Taxonomy" id="1263082"/>
    <lineage>
        <taxon>Eukaryota</taxon>
        <taxon>Fungi</taxon>
        <taxon>Fungi incertae sedis</taxon>
        <taxon>Mucoromycota</taxon>
        <taxon>Mucoromycotina</taxon>
        <taxon>Mucoromycetes</taxon>
        <taxon>Mucorales</taxon>
        <taxon>Lichtheimiaceae</taxon>
        <taxon>Lichtheimia</taxon>
    </lineage>
</organism>
<dbReference type="Proteomes" id="UP000027586">
    <property type="component" value="Unassembled WGS sequence"/>
</dbReference>
<dbReference type="AlphaFoldDB" id="A0A068SEK9"/>
<dbReference type="EMBL" id="CBTN010000107">
    <property type="protein sequence ID" value="CDH60788.1"/>
    <property type="molecule type" value="Genomic_DNA"/>
</dbReference>
<keyword evidence="2" id="KW-1185">Reference proteome</keyword>
<reference evidence="1" key="1">
    <citation type="submission" date="2013-08" db="EMBL/GenBank/DDBJ databases">
        <title>Gene expansion shapes genome architecture in the human pathogen Lichtheimia corymbifera: an evolutionary genomics analysis in the ancient terrestrial Mucorales (Mucoromycotina).</title>
        <authorList>
            <person name="Schwartze V.U."/>
            <person name="Winter S."/>
            <person name="Shelest E."/>
            <person name="Marcet-Houben M."/>
            <person name="Horn F."/>
            <person name="Wehner S."/>
            <person name="Hoffmann K."/>
            <person name="Riege K."/>
            <person name="Sammeth M."/>
            <person name="Nowrousian M."/>
            <person name="Valiante V."/>
            <person name="Linde J."/>
            <person name="Jacobsen I.D."/>
            <person name="Marz M."/>
            <person name="Brakhage A.A."/>
            <person name="Gabaldon T."/>
            <person name="Bocker S."/>
            <person name="Voigt K."/>
        </authorList>
    </citation>
    <scope>NUCLEOTIDE SEQUENCE [LARGE SCALE GENOMIC DNA]</scope>
    <source>
        <strain evidence="1">FSU 9682</strain>
    </source>
</reference>
<sequence length="72" mass="8204">MQGCCRIKPGVDAILGADDDASLEFGCWTTRLLQVLHEPVVHYSIRHRLLAHTPYLKILHNYGIDYFSCAFL</sequence>
<accession>A0A068SEK9</accession>
<proteinExistence type="predicted"/>
<protein>
    <submittedName>
        <fullName evidence="1">Uncharacterized protein</fullName>
    </submittedName>
</protein>
<name>A0A068SEK9_9FUNG</name>
<dbReference type="VEuPathDB" id="FungiDB:LCOR_11567.1"/>
<gene>
    <name evidence="1" type="ORF">LCOR_11567.1</name>
</gene>
<comment type="caution">
    <text evidence="1">The sequence shown here is derived from an EMBL/GenBank/DDBJ whole genome shotgun (WGS) entry which is preliminary data.</text>
</comment>
<evidence type="ECO:0000313" key="2">
    <source>
        <dbReference type="Proteomes" id="UP000027586"/>
    </source>
</evidence>
<evidence type="ECO:0000313" key="1">
    <source>
        <dbReference type="EMBL" id="CDH60788.1"/>
    </source>
</evidence>